<dbReference type="EMBL" id="KZ678129">
    <property type="protein sequence ID" value="PSN73785.1"/>
    <property type="molecule type" value="Genomic_DNA"/>
</dbReference>
<dbReference type="PROSITE" id="PS50011">
    <property type="entry name" value="PROTEIN_KINASE_DOM"/>
    <property type="match status" value="1"/>
</dbReference>
<keyword evidence="3 6" id="KW-0418">Kinase</keyword>
<evidence type="ECO:0000313" key="7">
    <source>
        <dbReference type="Proteomes" id="UP000240883"/>
    </source>
</evidence>
<organism evidence="6 7">
    <name type="scientific">Corynespora cassiicola Philippines</name>
    <dbReference type="NCBI Taxonomy" id="1448308"/>
    <lineage>
        <taxon>Eukaryota</taxon>
        <taxon>Fungi</taxon>
        <taxon>Dikarya</taxon>
        <taxon>Ascomycota</taxon>
        <taxon>Pezizomycotina</taxon>
        <taxon>Dothideomycetes</taxon>
        <taxon>Pleosporomycetidae</taxon>
        <taxon>Pleosporales</taxon>
        <taxon>Corynesporascaceae</taxon>
        <taxon>Corynespora</taxon>
    </lineage>
</organism>
<keyword evidence="1" id="KW-0808">Transferase</keyword>
<feature type="domain" description="Protein kinase" evidence="5">
    <location>
        <begin position="43"/>
        <end position="285"/>
    </location>
</feature>
<dbReference type="OrthoDB" id="1668230at2759"/>
<dbReference type="InterPro" id="IPR000719">
    <property type="entry name" value="Prot_kinase_dom"/>
</dbReference>
<name>A0A2T2P803_CORCC</name>
<dbReference type="STRING" id="1448308.A0A2T2P803"/>
<evidence type="ECO:0000256" key="1">
    <source>
        <dbReference type="ARBA" id="ARBA00022679"/>
    </source>
</evidence>
<evidence type="ECO:0000313" key="6">
    <source>
        <dbReference type="EMBL" id="PSN73785.1"/>
    </source>
</evidence>
<dbReference type="GO" id="GO:0004674">
    <property type="term" value="F:protein serine/threonine kinase activity"/>
    <property type="evidence" value="ECO:0007669"/>
    <property type="project" value="TreeGrafter"/>
</dbReference>
<evidence type="ECO:0000256" key="2">
    <source>
        <dbReference type="ARBA" id="ARBA00022741"/>
    </source>
</evidence>
<dbReference type="PANTHER" id="PTHR44329">
    <property type="entry name" value="SERINE/THREONINE-PROTEIN KINASE TNNI3K-RELATED"/>
    <property type="match status" value="1"/>
</dbReference>
<dbReference type="Gene3D" id="1.10.510.10">
    <property type="entry name" value="Transferase(Phosphotransferase) domain 1"/>
    <property type="match status" value="1"/>
</dbReference>
<dbReference type="SUPFAM" id="SSF56112">
    <property type="entry name" value="Protein kinase-like (PK-like)"/>
    <property type="match status" value="1"/>
</dbReference>
<dbReference type="Proteomes" id="UP000240883">
    <property type="component" value="Unassembled WGS sequence"/>
</dbReference>
<sequence>MSNTPTPIAHFSDGTPVPFDGRFHVDPLNSLISVRCREPWAPPGVLKVVAGGNTASLGLLSDNSLLKFPADRHDRFAEKALSIEHCILSRLGDHDRIVKYLGRGDHGLVFQRAAKGDVRHYMSAVEPCSIPLHLRIQWSIQAAEGLAFVHSCGIVHCDIHPNNFLLDDTLNLRLCDFSGSLFGDLDGAAMESTRFFLPRDPRATPNVKSDLFALGSAIYYIMSGREPYDNLSDDEVEARYSRGDFPGVDSISCGQIIKSCWDGGFDCADEVFQALLGEREALILS</sequence>
<evidence type="ECO:0000259" key="5">
    <source>
        <dbReference type="PROSITE" id="PS50011"/>
    </source>
</evidence>
<dbReference type="Pfam" id="PF00069">
    <property type="entry name" value="Pkinase"/>
    <property type="match status" value="1"/>
</dbReference>
<protein>
    <submittedName>
        <fullName evidence="6">Kinase-like protein</fullName>
    </submittedName>
</protein>
<proteinExistence type="predicted"/>
<keyword evidence="4" id="KW-0067">ATP-binding</keyword>
<evidence type="ECO:0000256" key="4">
    <source>
        <dbReference type="ARBA" id="ARBA00022840"/>
    </source>
</evidence>
<dbReference type="InterPro" id="IPR011009">
    <property type="entry name" value="Kinase-like_dom_sf"/>
</dbReference>
<dbReference type="PANTHER" id="PTHR44329:SF288">
    <property type="entry name" value="MITOGEN-ACTIVATED PROTEIN KINASE KINASE KINASE 20"/>
    <property type="match status" value="1"/>
</dbReference>
<evidence type="ECO:0000256" key="3">
    <source>
        <dbReference type="ARBA" id="ARBA00022777"/>
    </source>
</evidence>
<accession>A0A2T2P803</accession>
<gene>
    <name evidence="6" type="ORF">BS50DRAFT_569268</name>
</gene>
<dbReference type="AlphaFoldDB" id="A0A2T2P803"/>
<dbReference type="GO" id="GO:0005524">
    <property type="term" value="F:ATP binding"/>
    <property type="evidence" value="ECO:0007669"/>
    <property type="project" value="UniProtKB-KW"/>
</dbReference>
<reference evidence="6 7" key="1">
    <citation type="journal article" date="2018" name="Front. Microbiol.">
        <title>Genome-Wide Analysis of Corynespora cassiicola Leaf Fall Disease Putative Effectors.</title>
        <authorList>
            <person name="Lopez D."/>
            <person name="Ribeiro S."/>
            <person name="Label P."/>
            <person name="Fumanal B."/>
            <person name="Venisse J.S."/>
            <person name="Kohler A."/>
            <person name="de Oliveira R.R."/>
            <person name="Labutti K."/>
            <person name="Lipzen A."/>
            <person name="Lail K."/>
            <person name="Bauer D."/>
            <person name="Ohm R.A."/>
            <person name="Barry K.W."/>
            <person name="Spatafora J."/>
            <person name="Grigoriev I.V."/>
            <person name="Martin F.M."/>
            <person name="Pujade-Renaud V."/>
        </authorList>
    </citation>
    <scope>NUCLEOTIDE SEQUENCE [LARGE SCALE GENOMIC DNA]</scope>
    <source>
        <strain evidence="6 7">Philippines</strain>
    </source>
</reference>
<keyword evidence="7" id="KW-1185">Reference proteome</keyword>
<dbReference type="InterPro" id="IPR051681">
    <property type="entry name" value="Ser/Thr_Kinases-Pseudokinases"/>
</dbReference>
<keyword evidence="2" id="KW-0547">Nucleotide-binding</keyword>